<organism evidence="1">
    <name type="scientific">Medicago truncatula</name>
    <name type="common">Barrel medic</name>
    <name type="synonym">Medicago tribuloides</name>
    <dbReference type="NCBI Taxonomy" id="3880"/>
    <lineage>
        <taxon>Eukaryota</taxon>
        <taxon>Viridiplantae</taxon>
        <taxon>Streptophyta</taxon>
        <taxon>Embryophyta</taxon>
        <taxon>Tracheophyta</taxon>
        <taxon>Spermatophyta</taxon>
        <taxon>Magnoliopsida</taxon>
        <taxon>eudicotyledons</taxon>
        <taxon>Gunneridae</taxon>
        <taxon>Pentapetalae</taxon>
        <taxon>rosids</taxon>
        <taxon>fabids</taxon>
        <taxon>Fabales</taxon>
        <taxon>Fabaceae</taxon>
        <taxon>Papilionoideae</taxon>
        <taxon>50 kb inversion clade</taxon>
        <taxon>NPAAA clade</taxon>
        <taxon>Hologalegina</taxon>
        <taxon>IRL clade</taxon>
        <taxon>Trifolieae</taxon>
        <taxon>Medicago</taxon>
    </lineage>
</organism>
<sequence>MSAILYKRSNAFFCKPAIPSDSAAASSSAFCFSFSMLNLGFHVVSR</sequence>
<dbReference type="Gramene" id="rna18599">
    <property type="protein sequence ID" value="RHN70057.1"/>
    <property type="gene ID" value="gene18599"/>
</dbReference>
<reference evidence="1" key="1">
    <citation type="journal article" date="2018" name="Nat. Plants">
        <title>Whole-genome landscape of Medicago truncatula symbiotic genes.</title>
        <authorList>
            <person name="Pecrix Y."/>
            <person name="Gamas P."/>
            <person name="Carrere S."/>
        </authorList>
    </citation>
    <scope>NUCLEOTIDE SEQUENCE</scope>
    <source>
        <tissue evidence="1">Leaves</tissue>
    </source>
</reference>
<proteinExistence type="predicted"/>
<comment type="caution">
    <text evidence="1">The sequence shown here is derived from an EMBL/GenBank/DDBJ whole genome shotgun (WGS) entry which is preliminary data.</text>
</comment>
<dbReference type="Proteomes" id="UP000265566">
    <property type="component" value="Chromosome 3"/>
</dbReference>
<accession>A0A396J4B1</accession>
<gene>
    <name evidence="1" type="ORF">MtrunA17_Chr3g0131451</name>
</gene>
<evidence type="ECO:0000313" key="1">
    <source>
        <dbReference type="EMBL" id="RHN70057.1"/>
    </source>
</evidence>
<dbReference type="EMBL" id="PSQE01000003">
    <property type="protein sequence ID" value="RHN70057.1"/>
    <property type="molecule type" value="Genomic_DNA"/>
</dbReference>
<dbReference type="AlphaFoldDB" id="A0A396J4B1"/>
<protein>
    <submittedName>
        <fullName evidence="1">Uncharacterized protein</fullName>
    </submittedName>
</protein>
<name>A0A396J4B1_MEDTR</name>